<feature type="domain" description="Somatostatin/Cortistatin C-terminal" evidence="11">
    <location>
        <begin position="200"/>
        <end position="217"/>
    </location>
</feature>
<dbReference type="PANTHER" id="PTHR10558">
    <property type="entry name" value="SOMATOSTATIN"/>
    <property type="match status" value="1"/>
</dbReference>
<keyword evidence="6" id="KW-0372">Hormone</keyword>
<protein>
    <recommendedName>
        <fullName evidence="8">Somatostatin-2</fullName>
    </recommendedName>
    <alternativeName>
        <fullName evidence="9">Somatostatin II</fullName>
    </alternativeName>
</protein>
<keyword evidence="7" id="KW-1015">Disulfide bond</keyword>
<organism evidence="12">
    <name type="scientific">Pundamilia nyererei</name>
    <dbReference type="NCBI Taxonomy" id="303518"/>
    <lineage>
        <taxon>Eukaryota</taxon>
        <taxon>Metazoa</taxon>
        <taxon>Chordata</taxon>
        <taxon>Craniata</taxon>
        <taxon>Vertebrata</taxon>
        <taxon>Euteleostomi</taxon>
        <taxon>Actinopterygii</taxon>
        <taxon>Neopterygii</taxon>
        <taxon>Teleostei</taxon>
        <taxon>Neoteleostei</taxon>
        <taxon>Acanthomorphata</taxon>
        <taxon>Ovalentaria</taxon>
        <taxon>Cichlomorphae</taxon>
        <taxon>Cichliformes</taxon>
        <taxon>Cichlidae</taxon>
        <taxon>African cichlids</taxon>
        <taxon>Pseudocrenilabrinae</taxon>
        <taxon>Haplochromini</taxon>
        <taxon>Pundamilia</taxon>
    </lineage>
</organism>
<sequence>MDFCLTCKSEFLHHLAARRLSISHAASCDPQEEEHQASKGQHPQHQDQREPRTRTSTRTSRRNQTSTSRSFSFSSALFLGSFPLLTSSSCSPPGMQCVRCPAILVLMALVLCSTRVSSQPDRDQLQDPDLELELELRNHRLLQRPRSAGFLSQEWSKRAVEDLLAQMSLPEADVQREAEATGGRMNLERSADQPNSIPPRERKAGCKNFYWKGLTSC</sequence>
<dbReference type="Ensembl" id="ENSPNYT00000012904.1">
    <property type="protein sequence ID" value="ENSPNYP00000012597.1"/>
    <property type="gene ID" value="ENSPNYG00000009559.1"/>
</dbReference>
<feature type="compositionally biased region" description="Basic and acidic residues" evidence="10">
    <location>
        <begin position="44"/>
        <end position="53"/>
    </location>
</feature>
<dbReference type="Pfam" id="PF03002">
    <property type="entry name" value="Somatostatin"/>
    <property type="match status" value="1"/>
</dbReference>
<evidence type="ECO:0000256" key="1">
    <source>
        <dbReference type="ARBA" id="ARBA00003524"/>
    </source>
</evidence>
<dbReference type="InterPro" id="IPR018142">
    <property type="entry name" value="Somatostatin/Cortistatin_C"/>
</dbReference>
<feature type="compositionally biased region" description="Low complexity" evidence="10">
    <location>
        <begin position="54"/>
        <end position="68"/>
    </location>
</feature>
<evidence type="ECO:0000259" key="11">
    <source>
        <dbReference type="Pfam" id="PF03002"/>
    </source>
</evidence>
<evidence type="ECO:0000256" key="6">
    <source>
        <dbReference type="ARBA" id="ARBA00022702"/>
    </source>
</evidence>
<proteinExistence type="inferred from homology"/>
<accession>A0A3B4FPW3</accession>
<feature type="region of interest" description="Disordered" evidence="10">
    <location>
        <begin position="175"/>
        <end position="202"/>
    </location>
</feature>
<keyword evidence="5" id="KW-0165">Cleavage on pair of basic residues</keyword>
<dbReference type="STRING" id="303518.ENSPNYP00000012597"/>
<evidence type="ECO:0000256" key="3">
    <source>
        <dbReference type="ARBA" id="ARBA00008327"/>
    </source>
</evidence>
<evidence type="ECO:0000256" key="9">
    <source>
        <dbReference type="ARBA" id="ARBA00043047"/>
    </source>
</evidence>
<evidence type="ECO:0000256" key="8">
    <source>
        <dbReference type="ARBA" id="ARBA00039198"/>
    </source>
</evidence>
<dbReference type="GO" id="GO:0005615">
    <property type="term" value="C:extracellular space"/>
    <property type="evidence" value="ECO:0007669"/>
    <property type="project" value="TreeGrafter"/>
</dbReference>
<evidence type="ECO:0000256" key="4">
    <source>
        <dbReference type="ARBA" id="ARBA00022525"/>
    </source>
</evidence>
<dbReference type="GO" id="GO:0005179">
    <property type="term" value="F:hormone activity"/>
    <property type="evidence" value="ECO:0007669"/>
    <property type="project" value="UniProtKB-KW"/>
</dbReference>
<evidence type="ECO:0000256" key="2">
    <source>
        <dbReference type="ARBA" id="ARBA00004613"/>
    </source>
</evidence>
<evidence type="ECO:0000256" key="10">
    <source>
        <dbReference type="SAM" id="MobiDB-lite"/>
    </source>
</evidence>
<comment type="subcellular location">
    <subcellularLocation>
        <location evidence="2">Secreted</location>
    </subcellularLocation>
</comment>
<dbReference type="GeneTree" id="ENSGT00510000047914"/>
<dbReference type="PANTHER" id="PTHR10558:SF6">
    <property type="entry name" value="SOMATOSTATIN 1, TANDEM DUPLICATE 2"/>
    <property type="match status" value="1"/>
</dbReference>
<comment type="function">
    <text evidence="1">Somatostatin inhibits the release of somatotropin.</text>
</comment>
<keyword evidence="4" id="KW-0964">Secreted</keyword>
<evidence type="ECO:0000256" key="7">
    <source>
        <dbReference type="ARBA" id="ARBA00023157"/>
    </source>
</evidence>
<evidence type="ECO:0000313" key="12">
    <source>
        <dbReference type="Ensembl" id="ENSPNYP00000012597.1"/>
    </source>
</evidence>
<dbReference type="InterPro" id="IPR004250">
    <property type="entry name" value="Somatostatin"/>
</dbReference>
<comment type="similarity">
    <text evidence="3">Belongs to the somatostatin family.</text>
</comment>
<name>A0A3B4FPW3_9CICH</name>
<reference evidence="12" key="1">
    <citation type="submission" date="2023-09" db="UniProtKB">
        <authorList>
            <consortium name="Ensembl"/>
        </authorList>
    </citation>
    <scope>IDENTIFICATION</scope>
</reference>
<dbReference type="GO" id="GO:0030334">
    <property type="term" value="P:regulation of cell migration"/>
    <property type="evidence" value="ECO:0007669"/>
    <property type="project" value="TreeGrafter"/>
</dbReference>
<evidence type="ECO:0000256" key="5">
    <source>
        <dbReference type="ARBA" id="ARBA00022685"/>
    </source>
</evidence>
<feature type="region of interest" description="Disordered" evidence="10">
    <location>
        <begin position="27"/>
        <end position="68"/>
    </location>
</feature>
<dbReference type="AlphaFoldDB" id="A0A3B4FPW3"/>